<keyword evidence="3" id="KW-1185">Reference proteome</keyword>
<protein>
    <submittedName>
        <fullName evidence="2">Uncharacterized protein</fullName>
    </submittedName>
</protein>
<evidence type="ECO:0000313" key="3">
    <source>
        <dbReference type="Proteomes" id="UP000232721"/>
    </source>
</evidence>
<sequence length="405" mass="45851">MKPRTMYLMKKLLTIITIISASIVSAQNNKDSLNVIYKNYFELLKTKDKLDTVVLKVNNFEELMKSNNQIIKKLSDAELFGLKNQLEQRRKKIINTTEFVFASNASLNAIKQLDATSDYLTQISSLNNPENSDLGFSLSEEIAEILENEIIKGSRKINGIKKSKFLLFIDNIIKSPLTEELTSAIPVVSSIKSVVNLVMGNALKGNDVSIDDVIDLKKSLNVYLVHYEGLAKAQTEFEQNLGNLDIRKEGLVLLLTQYTTERSNTLNPNAISEQDKKLTLTNVINKHYTKGIVQQSVDKIISAKPLDYNNHLTNKNLMYPTYALNQAKFIRDEVESLSKEYISIFSTYQSALKQVLEKSKAIGDKNKIDNKISELEIKLLAVQVAFDDNLNIYNLNSKFNALMEY</sequence>
<feature type="chain" id="PRO_5045357410" evidence="1">
    <location>
        <begin position="27"/>
        <end position="405"/>
    </location>
</feature>
<reference evidence="2 3" key="1">
    <citation type="submission" date="2017-02" db="EMBL/GenBank/DDBJ databases">
        <title>Trade-off between light-utilization and light-protection in marine flavobacteria.</title>
        <authorList>
            <person name="Kumagai Y."/>
            <person name="Yoshizawa S."/>
            <person name="Kogure K."/>
            <person name="Iwasaki W."/>
        </authorList>
    </citation>
    <scope>NUCLEOTIDE SEQUENCE [LARGE SCALE GENOMIC DNA]</scope>
    <source>
        <strain evidence="2 3">KCTC 23670</strain>
    </source>
</reference>
<feature type="signal peptide" evidence="1">
    <location>
        <begin position="1"/>
        <end position="26"/>
    </location>
</feature>
<organism evidence="2 3">
    <name type="scientific">Polaribacter sejongensis</name>
    <dbReference type="NCBI Taxonomy" id="985043"/>
    <lineage>
        <taxon>Bacteria</taxon>
        <taxon>Pseudomonadati</taxon>
        <taxon>Bacteroidota</taxon>
        <taxon>Flavobacteriia</taxon>
        <taxon>Flavobacteriales</taxon>
        <taxon>Flavobacteriaceae</taxon>
    </lineage>
</organism>
<proteinExistence type="predicted"/>
<dbReference type="Proteomes" id="UP000232721">
    <property type="component" value="Chromosome"/>
</dbReference>
<accession>A0ABM6Q2N0</accession>
<evidence type="ECO:0000313" key="2">
    <source>
        <dbReference type="EMBL" id="AUC23392.1"/>
    </source>
</evidence>
<name>A0ABM6Q2N0_9FLAO</name>
<evidence type="ECO:0000256" key="1">
    <source>
        <dbReference type="SAM" id="SignalP"/>
    </source>
</evidence>
<gene>
    <name evidence="2" type="ORF">BTO15_15360</name>
</gene>
<dbReference type="EMBL" id="CP019336">
    <property type="protein sequence ID" value="AUC23392.1"/>
    <property type="molecule type" value="Genomic_DNA"/>
</dbReference>
<keyword evidence="1" id="KW-0732">Signal</keyword>